<keyword evidence="2" id="KW-0472">Membrane</keyword>
<dbReference type="RefSeq" id="WP_048547790.1">
    <property type="nucleotide sequence ID" value="NZ_HF571038.1"/>
</dbReference>
<evidence type="ECO:0008006" key="5">
    <source>
        <dbReference type="Google" id="ProtNLM"/>
    </source>
</evidence>
<evidence type="ECO:0000313" key="3">
    <source>
        <dbReference type="EMBL" id="CCI55046.1"/>
    </source>
</evidence>
<keyword evidence="4" id="KW-1185">Reference proteome</keyword>
<proteinExistence type="predicted"/>
<gene>
    <name evidence="3" type="ORF">BN13_960010</name>
</gene>
<comment type="caution">
    <text evidence="3">The sequence shown here is derived from an EMBL/GenBank/DDBJ whole genome shotgun (WGS) entry which is preliminary data.</text>
</comment>
<dbReference type="Pfam" id="PF14012">
    <property type="entry name" value="DUF4229"/>
    <property type="match status" value="1"/>
</dbReference>
<protein>
    <recommendedName>
        <fullName evidence="5">DUF4229 domain-containing protein</fullName>
    </recommendedName>
</protein>
<evidence type="ECO:0000313" key="4">
    <source>
        <dbReference type="Proteomes" id="UP000035720"/>
    </source>
</evidence>
<feature type="compositionally biased region" description="Acidic residues" evidence="1">
    <location>
        <begin position="78"/>
        <end position="90"/>
    </location>
</feature>
<feature type="transmembrane region" description="Helical" evidence="2">
    <location>
        <begin position="31"/>
        <end position="49"/>
    </location>
</feature>
<feature type="region of interest" description="Disordered" evidence="1">
    <location>
        <begin position="66"/>
        <end position="90"/>
    </location>
</feature>
<dbReference type="InterPro" id="IPR025323">
    <property type="entry name" value="DUF4229"/>
</dbReference>
<reference evidence="3 4" key="1">
    <citation type="journal article" date="2013" name="ISME J.">
        <title>A metabolic model for members of the genus Tetrasphaera involved in enhanced biological phosphorus removal.</title>
        <authorList>
            <person name="Kristiansen R."/>
            <person name="Nguyen H.T.T."/>
            <person name="Saunders A.M."/>
            <person name="Nielsen J.L."/>
            <person name="Wimmer R."/>
            <person name="Le V.Q."/>
            <person name="McIlroy S.J."/>
            <person name="Petrovski S."/>
            <person name="Seviour R.J."/>
            <person name="Calteau A."/>
            <person name="Nielsen K.L."/>
            <person name="Nielsen P.H."/>
        </authorList>
    </citation>
    <scope>NUCLEOTIDE SEQUENCE [LARGE SCALE GENOMIC DNA]</scope>
    <source>
        <strain evidence="3 4">Ben 74</strain>
    </source>
</reference>
<dbReference type="AlphaFoldDB" id="A0A077MCK6"/>
<name>A0A077MCK6_9MICO</name>
<keyword evidence="2" id="KW-1133">Transmembrane helix</keyword>
<sequence length="90" mass="10265">MVRYSLLRLLIFFGCLGILWLLGLREPDQRAYLAVGAALLSMIVSFFVLRPFREEAVGRISERVEARTAARSQRVTDEDVEDAAGEEDYR</sequence>
<dbReference type="Proteomes" id="UP000035720">
    <property type="component" value="Unassembled WGS sequence"/>
</dbReference>
<accession>A0A077MCK6</accession>
<dbReference type="OrthoDB" id="4870160at2"/>
<dbReference type="EMBL" id="CAJC01000212">
    <property type="protein sequence ID" value="CCI55046.1"/>
    <property type="molecule type" value="Genomic_DNA"/>
</dbReference>
<organism evidence="3 4">
    <name type="scientific">Nostocoides jenkinsii Ben 74</name>
    <dbReference type="NCBI Taxonomy" id="1193518"/>
    <lineage>
        <taxon>Bacteria</taxon>
        <taxon>Bacillati</taxon>
        <taxon>Actinomycetota</taxon>
        <taxon>Actinomycetes</taxon>
        <taxon>Micrococcales</taxon>
        <taxon>Intrasporangiaceae</taxon>
        <taxon>Nostocoides</taxon>
    </lineage>
</organism>
<evidence type="ECO:0000256" key="1">
    <source>
        <dbReference type="SAM" id="MobiDB-lite"/>
    </source>
</evidence>
<keyword evidence="2" id="KW-0812">Transmembrane</keyword>
<feature type="transmembrane region" description="Helical" evidence="2">
    <location>
        <begin position="7"/>
        <end position="25"/>
    </location>
</feature>
<dbReference type="STRING" id="1193518.BN13_960010"/>
<evidence type="ECO:0000256" key="2">
    <source>
        <dbReference type="SAM" id="Phobius"/>
    </source>
</evidence>